<evidence type="ECO:0000256" key="1">
    <source>
        <dbReference type="SAM" id="Phobius"/>
    </source>
</evidence>
<keyword evidence="1" id="KW-1133">Transmembrane helix</keyword>
<keyword evidence="3" id="KW-1185">Reference proteome</keyword>
<dbReference type="Proteomes" id="UP000317977">
    <property type="component" value="Unassembled WGS sequence"/>
</dbReference>
<proteinExistence type="predicted"/>
<evidence type="ECO:0000313" key="3">
    <source>
        <dbReference type="Proteomes" id="UP000317977"/>
    </source>
</evidence>
<reference evidence="2 3" key="1">
    <citation type="submission" date="2019-02" db="EMBL/GenBank/DDBJ databases">
        <title>Deep-cultivation of Planctomycetes and their phenomic and genomic characterization uncovers novel biology.</title>
        <authorList>
            <person name="Wiegand S."/>
            <person name="Jogler M."/>
            <person name="Boedeker C."/>
            <person name="Pinto D."/>
            <person name="Vollmers J."/>
            <person name="Rivas-Marin E."/>
            <person name="Kohn T."/>
            <person name="Peeters S.H."/>
            <person name="Heuer A."/>
            <person name="Rast P."/>
            <person name="Oberbeckmann S."/>
            <person name="Bunk B."/>
            <person name="Jeske O."/>
            <person name="Meyerdierks A."/>
            <person name="Storesund J.E."/>
            <person name="Kallscheuer N."/>
            <person name="Luecker S."/>
            <person name="Lage O.M."/>
            <person name="Pohl T."/>
            <person name="Merkel B.J."/>
            <person name="Hornburger P."/>
            <person name="Mueller R.-W."/>
            <person name="Bruemmer F."/>
            <person name="Labrenz M."/>
            <person name="Spormann A.M."/>
            <person name="Op Den Camp H."/>
            <person name="Overmann J."/>
            <person name="Amann R."/>
            <person name="Jetten M.S.M."/>
            <person name="Mascher T."/>
            <person name="Medema M.H."/>
            <person name="Devos D.P."/>
            <person name="Kaster A.-K."/>
            <person name="Ovreas L."/>
            <person name="Rohde M."/>
            <person name="Galperin M.Y."/>
            <person name="Jogler C."/>
        </authorList>
    </citation>
    <scope>NUCLEOTIDE SEQUENCE [LARGE SCALE GENOMIC DNA]</scope>
    <source>
        <strain evidence="2 3">Poly59</strain>
    </source>
</reference>
<evidence type="ECO:0000313" key="2">
    <source>
        <dbReference type="EMBL" id="TWU52049.1"/>
    </source>
</evidence>
<comment type="caution">
    <text evidence="2">The sequence shown here is derived from an EMBL/GenBank/DDBJ whole genome shotgun (WGS) entry which is preliminary data.</text>
</comment>
<dbReference type="AlphaFoldDB" id="A0A5C6EX56"/>
<feature type="transmembrane region" description="Helical" evidence="1">
    <location>
        <begin position="7"/>
        <end position="24"/>
    </location>
</feature>
<organism evidence="2 3">
    <name type="scientific">Rubripirellula reticaptiva</name>
    <dbReference type="NCBI Taxonomy" id="2528013"/>
    <lineage>
        <taxon>Bacteria</taxon>
        <taxon>Pseudomonadati</taxon>
        <taxon>Planctomycetota</taxon>
        <taxon>Planctomycetia</taxon>
        <taxon>Pirellulales</taxon>
        <taxon>Pirellulaceae</taxon>
        <taxon>Rubripirellula</taxon>
    </lineage>
</organism>
<dbReference type="EMBL" id="SJPX01000003">
    <property type="protein sequence ID" value="TWU52049.1"/>
    <property type="molecule type" value="Genomic_DNA"/>
</dbReference>
<keyword evidence="1" id="KW-0812">Transmembrane</keyword>
<sequence length="135" mass="15313">MKFTTRSLLKLALLIACVLALFPIVPTITLSIVLLFPLPTIGIALLLERFREHRRILGVIALPALIGFYYGLLGPLSILFDLPEEWGFIRTRHVLFDFCTKAYPQAAFDILGEHGRISLANYRDDWGSLVRMIDK</sequence>
<feature type="transmembrane region" description="Helical" evidence="1">
    <location>
        <begin position="59"/>
        <end position="80"/>
    </location>
</feature>
<keyword evidence="1" id="KW-0472">Membrane</keyword>
<protein>
    <submittedName>
        <fullName evidence="2">Uncharacterized protein</fullName>
    </submittedName>
</protein>
<gene>
    <name evidence="2" type="ORF">Poly59_36460</name>
</gene>
<accession>A0A5C6EX56</accession>
<name>A0A5C6EX56_9BACT</name>
<feature type="transmembrane region" description="Helical" evidence="1">
    <location>
        <begin position="30"/>
        <end position="47"/>
    </location>
</feature>